<dbReference type="Proteomes" id="UP000016935">
    <property type="component" value="Unassembled WGS sequence"/>
</dbReference>
<dbReference type="OrthoDB" id="5417844at2759"/>
<feature type="transmembrane region" description="Helical" evidence="7">
    <location>
        <begin position="102"/>
        <end position="120"/>
    </location>
</feature>
<feature type="region of interest" description="Disordered" evidence="6">
    <location>
        <begin position="287"/>
        <end position="307"/>
    </location>
</feature>
<feature type="transmembrane region" description="Helical" evidence="7">
    <location>
        <begin position="132"/>
        <end position="158"/>
    </location>
</feature>
<keyword evidence="4 7" id="KW-0472">Membrane</keyword>
<organism evidence="9 10">
    <name type="scientific">Exserohilum turcicum (strain 28A)</name>
    <name type="common">Northern leaf blight fungus</name>
    <name type="synonym">Setosphaeria turcica</name>
    <dbReference type="NCBI Taxonomy" id="671987"/>
    <lineage>
        <taxon>Eukaryota</taxon>
        <taxon>Fungi</taxon>
        <taxon>Dikarya</taxon>
        <taxon>Ascomycota</taxon>
        <taxon>Pezizomycotina</taxon>
        <taxon>Dothideomycetes</taxon>
        <taxon>Pleosporomycetidae</taxon>
        <taxon>Pleosporales</taxon>
        <taxon>Pleosporineae</taxon>
        <taxon>Pleosporaceae</taxon>
        <taxon>Exserohilum</taxon>
    </lineage>
</organism>
<dbReference type="eggNOG" id="ENOG502SNA9">
    <property type="taxonomic scope" value="Eukaryota"/>
</dbReference>
<evidence type="ECO:0000256" key="1">
    <source>
        <dbReference type="ARBA" id="ARBA00004141"/>
    </source>
</evidence>
<sequence length="369" mass="40724">MTVLSSANVGHISAEYRNRTITVICICFPLAVLAVILRFTARKISRAGIWYDDWLACLGLVAVGVFISLILVDLPDESAIQGNPIPESTLLENAKTVYVTELFYYITQFSLKSSILAFYWRLFNVSSIRVPIYITTCFVAACFIASILVTAFQCVPVASLWTPALRGSAKCVELGPFFFGTSIPNILADLFLLALPMPYVLVLKISWTQKVFVMGFFLLGGFVLVASAIRLRLLLLLDLQGFFANWAVENSVLWSAIENCMGVVCICLPSLRPVVNLLPGASRLGKSVGSGHTSGRDTRYLEPEHDAEKAKQQQYDEYELLERDRDCCWVEAGRLDEGHSIKTIEEDIITVQTQIQVSSGAASKLAEAA</sequence>
<feature type="transmembrane region" description="Helical" evidence="7">
    <location>
        <begin position="20"/>
        <end position="41"/>
    </location>
</feature>
<feature type="domain" description="Rhodopsin" evidence="8">
    <location>
        <begin position="37"/>
        <end position="275"/>
    </location>
</feature>
<keyword evidence="2 7" id="KW-0812">Transmembrane</keyword>
<keyword evidence="10" id="KW-1185">Reference proteome</keyword>
<feature type="transmembrane region" description="Helical" evidence="7">
    <location>
        <begin position="211"/>
        <end position="231"/>
    </location>
</feature>
<dbReference type="InterPro" id="IPR049326">
    <property type="entry name" value="Rhodopsin_dom_fungi"/>
</dbReference>
<evidence type="ECO:0000256" key="2">
    <source>
        <dbReference type="ARBA" id="ARBA00022692"/>
    </source>
</evidence>
<dbReference type="EMBL" id="KB908559">
    <property type="protein sequence ID" value="EOA87855.1"/>
    <property type="molecule type" value="Genomic_DNA"/>
</dbReference>
<dbReference type="GO" id="GO:0016020">
    <property type="term" value="C:membrane"/>
    <property type="evidence" value="ECO:0007669"/>
    <property type="project" value="UniProtKB-SubCell"/>
</dbReference>
<name>R0ISN2_EXST2</name>
<feature type="compositionally biased region" description="Basic and acidic residues" evidence="6">
    <location>
        <begin position="294"/>
        <end position="307"/>
    </location>
</feature>
<evidence type="ECO:0000256" key="6">
    <source>
        <dbReference type="SAM" id="MobiDB-lite"/>
    </source>
</evidence>
<evidence type="ECO:0000259" key="8">
    <source>
        <dbReference type="Pfam" id="PF20684"/>
    </source>
</evidence>
<protein>
    <recommendedName>
        <fullName evidence="8">Rhodopsin domain-containing protein</fullName>
    </recommendedName>
</protein>
<dbReference type="PANTHER" id="PTHR33048">
    <property type="entry name" value="PTH11-LIKE INTEGRAL MEMBRANE PROTEIN (AFU_ORTHOLOGUE AFUA_5G11245)"/>
    <property type="match status" value="1"/>
</dbReference>
<feature type="transmembrane region" description="Helical" evidence="7">
    <location>
        <begin position="53"/>
        <end position="72"/>
    </location>
</feature>
<keyword evidence="3 7" id="KW-1133">Transmembrane helix</keyword>
<reference evidence="9 10" key="1">
    <citation type="journal article" date="2012" name="PLoS Pathog.">
        <title>Diverse lifestyles and strategies of plant pathogenesis encoded in the genomes of eighteen Dothideomycetes fungi.</title>
        <authorList>
            <person name="Ohm R.A."/>
            <person name="Feau N."/>
            <person name="Henrissat B."/>
            <person name="Schoch C.L."/>
            <person name="Horwitz B.A."/>
            <person name="Barry K.W."/>
            <person name="Condon B.J."/>
            <person name="Copeland A.C."/>
            <person name="Dhillon B."/>
            <person name="Glaser F."/>
            <person name="Hesse C.N."/>
            <person name="Kosti I."/>
            <person name="LaButti K."/>
            <person name="Lindquist E.A."/>
            <person name="Lucas S."/>
            <person name="Salamov A.A."/>
            <person name="Bradshaw R.E."/>
            <person name="Ciuffetti L."/>
            <person name="Hamelin R.C."/>
            <person name="Kema G.H.J."/>
            <person name="Lawrence C."/>
            <person name="Scott J.A."/>
            <person name="Spatafora J.W."/>
            <person name="Turgeon B.G."/>
            <person name="de Wit P.J.G.M."/>
            <person name="Zhong S."/>
            <person name="Goodwin S.B."/>
            <person name="Grigoriev I.V."/>
        </authorList>
    </citation>
    <scope>NUCLEOTIDE SEQUENCE [LARGE SCALE GENOMIC DNA]</scope>
    <source>
        <strain evidence="10">28A</strain>
    </source>
</reference>
<dbReference type="PANTHER" id="PTHR33048:SF47">
    <property type="entry name" value="INTEGRAL MEMBRANE PROTEIN-RELATED"/>
    <property type="match status" value="1"/>
</dbReference>
<comment type="subcellular location">
    <subcellularLocation>
        <location evidence="1">Membrane</location>
        <topology evidence="1">Multi-pass membrane protein</topology>
    </subcellularLocation>
</comment>
<evidence type="ECO:0000256" key="3">
    <source>
        <dbReference type="ARBA" id="ARBA00022989"/>
    </source>
</evidence>
<dbReference type="AlphaFoldDB" id="R0ISN2"/>
<dbReference type="STRING" id="671987.R0ISN2"/>
<evidence type="ECO:0000256" key="5">
    <source>
        <dbReference type="ARBA" id="ARBA00038359"/>
    </source>
</evidence>
<accession>R0ISN2</accession>
<reference evidence="9 10" key="2">
    <citation type="journal article" date="2013" name="PLoS Genet.">
        <title>Comparative genome structure, secondary metabolite, and effector coding capacity across Cochliobolus pathogens.</title>
        <authorList>
            <person name="Condon B.J."/>
            <person name="Leng Y."/>
            <person name="Wu D."/>
            <person name="Bushley K.E."/>
            <person name="Ohm R.A."/>
            <person name="Otillar R."/>
            <person name="Martin J."/>
            <person name="Schackwitz W."/>
            <person name="Grimwood J."/>
            <person name="MohdZainudin N."/>
            <person name="Xue C."/>
            <person name="Wang R."/>
            <person name="Manning V.A."/>
            <person name="Dhillon B."/>
            <person name="Tu Z.J."/>
            <person name="Steffenson B.J."/>
            <person name="Salamov A."/>
            <person name="Sun H."/>
            <person name="Lowry S."/>
            <person name="LaButti K."/>
            <person name="Han J."/>
            <person name="Copeland A."/>
            <person name="Lindquist E."/>
            <person name="Barry K."/>
            <person name="Schmutz J."/>
            <person name="Baker S.E."/>
            <person name="Ciuffetti L.M."/>
            <person name="Grigoriev I.V."/>
            <person name="Zhong S."/>
            <person name="Turgeon B.G."/>
        </authorList>
    </citation>
    <scope>NUCLEOTIDE SEQUENCE [LARGE SCALE GENOMIC DNA]</scope>
    <source>
        <strain evidence="10">28A</strain>
    </source>
</reference>
<evidence type="ECO:0000313" key="10">
    <source>
        <dbReference type="Proteomes" id="UP000016935"/>
    </source>
</evidence>
<evidence type="ECO:0000313" key="9">
    <source>
        <dbReference type="EMBL" id="EOA87855.1"/>
    </source>
</evidence>
<proteinExistence type="inferred from homology"/>
<feature type="transmembrane region" description="Helical" evidence="7">
    <location>
        <begin position="178"/>
        <end position="199"/>
    </location>
</feature>
<evidence type="ECO:0000256" key="4">
    <source>
        <dbReference type="ARBA" id="ARBA00023136"/>
    </source>
</evidence>
<evidence type="ECO:0000256" key="7">
    <source>
        <dbReference type="SAM" id="Phobius"/>
    </source>
</evidence>
<dbReference type="GeneID" id="19395316"/>
<dbReference type="HOGENOM" id="CLU_028200_0_0_1"/>
<comment type="similarity">
    <text evidence="5">Belongs to the SAT4 family.</text>
</comment>
<gene>
    <name evidence="9" type="ORF">SETTUDRAFT_108637</name>
</gene>
<dbReference type="InterPro" id="IPR052337">
    <property type="entry name" value="SAT4-like"/>
</dbReference>
<dbReference type="RefSeq" id="XP_008024395.1">
    <property type="nucleotide sequence ID" value="XM_008026204.1"/>
</dbReference>
<dbReference type="Pfam" id="PF20684">
    <property type="entry name" value="Fung_rhodopsin"/>
    <property type="match status" value="1"/>
</dbReference>